<reference evidence="1" key="1">
    <citation type="submission" date="2020-11" db="EMBL/GenBank/DDBJ databases">
        <authorList>
            <person name="Tran Van P."/>
        </authorList>
    </citation>
    <scope>NUCLEOTIDE SEQUENCE</scope>
</reference>
<name>A0A7R9MJW7_9ACAR</name>
<keyword evidence="2" id="KW-1185">Reference proteome</keyword>
<dbReference type="AlphaFoldDB" id="A0A7R9MJW7"/>
<dbReference type="OrthoDB" id="6515350at2759"/>
<proteinExistence type="predicted"/>
<evidence type="ECO:0000313" key="1">
    <source>
        <dbReference type="EMBL" id="CAD7661520.1"/>
    </source>
</evidence>
<evidence type="ECO:0000313" key="2">
    <source>
        <dbReference type="Proteomes" id="UP000728032"/>
    </source>
</evidence>
<dbReference type="EMBL" id="CAJPVJ010023965">
    <property type="protein sequence ID" value="CAG2178656.1"/>
    <property type="molecule type" value="Genomic_DNA"/>
</dbReference>
<dbReference type="Gene3D" id="3.40.50.1820">
    <property type="entry name" value="alpha/beta hydrolase"/>
    <property type="match status" value="1"/>
</dbReference>
<sequence length="103" mass="11702">QIIVIVLGAEYSDGVCYGDLGCFNITADFKHILYRPYNVLPEPPDKIQTKIYLYTRSQPQKPLSVANTWIVDRHLNTNNKQKSALLPGRCQQPFSGRTDSFTN</sequence>
<accession>A0A7R9MJW7</accession>
<dbReference type="EMBL" id="OC938790">
    <property type="protein sequence ID" value="CAD7661520.1"/>
    <property type="molecule type" value="Genomic_DNA"/>
</dbReference>
<dbReference type="Proteomes" id="UP000728032">
    <property type="component" value="Unassembled WGS sequence"/>
</dbReference>
<feature type="non-terminal residue" evidence="1">
    <location>
        <position position="1"/>
    </location>
</feature>
<dbReference type="InterPro" id="IPR029058">
    <property type="entry name" value="AB_hydrolase_fold"/>
</dbReference>
<organism evidence="1">
    <name type="scientific">Oppiella nova</name>
    <dbReference type="NCBI Taxonomy" id="334625"/>
    <lineage>
        <taxon>Eukaryota</taxon>
        <taxon>Metazoa</taxon>
        <taxon>Ecdysozoa</taxon>
        <taxon>Arthropoda</taxon>
        <taxon>Chelicerata</taxon>
        <taxon>Arachnida</taxon>
        <taxon>Acari</taxon>
        <taxon>Acariformes</taxon>
        <taxon>Sarcoptiformes</taxon>
        <taxon>Oribatida</taxon>
        <taxon>Brachypylina</taxon>
        <taxon>Oppioidea</taxon>
        <taxon>Oppiidae</taxon>
        <taxon>Oppiella</taxon>
    </lineage>
</organism>
<gene>
    <name evidence="1" type="ORF">ONB1V03_LOCUS18081</name>
</gene>
<protein>
    <submittedName>
        <fullName evidence="1">Uncharacterized protein</fullName>
    </submittedName>
</protein>